<protein>
    <recommendedName>
        <fullName evidence="5">CysZ protein</fullName>
    </recommendedName>
</protein>
<keyword evidence="4" id="KW-1185">Reference proteome</keyword>
<reference evidence="3 4" key="1">
    <citation type="submission" date="2018-02" db="EMBL/GenBank/DDBJ databases">
        <title>Genomic Encyclopedia of Archaeal and Bacterial Type Strains, Phase II (KMG-II): from individual species to whole genera.</title>
        <authorList>
            <person name="Goeker M."/>
        </authorList>
    </citation>
    <scope>NUCLEOTIDE SEQUENCE [LARGE SCALE GENOMIC DNA]</scope>
    <source>
        <strain evidence="3 4">DSM 29526</strain>
    </source>
</reference>
<feature type="region of interest" description="Disordered" evidence="1">
    <location>
        <begin position="264"/>
        <end position="295"/>
    </location>
</feature>
<organism evidence="3 4">
    <name type="scientific">Neolewinella xylanilytica</name>
    <dbReference type="NCBI Taxonomy" id="1514080"/>
    <lineage>
        <taxon>Bacteria</taxon>
        <taxon>Pseudomonadati</taxon>
        <taxon>Bacteroidota</taxon>
        <taxon>Saprospiria</taxon>
        <taxon>Saprospirales</taxon>
        <taxon>Lewinellaceae</taxon>
        <taxon>Neolewinella</taxon>
    </lineage>
</organism>
<gene>
    <name evidence="3" type="ORF">CLV84_2748</name>
</gene>
<evidence type="ECO:0000313" key="3">
    <source>
        <dbReference type="EMBL" id="PPK85841.1"/>
    </source>
</evidence>
<feature type="compositionally biased region" description="Basic residues" evidence="1">
    <location>
        <begin position="273"/>
        <end position="289"/>
    </location>
</feature>
<keyword evidence="2" id="KW-0472">Membrane</keyword>
<name>A0A2S6I453_9BACT</name>
<evidence type="ECO:0008006" key="5">
    <source>
        <dbReference type="Google" id="ProtNLM"/>
    </source>
</evidence>
<feature type="transmembrane region" description="Helical" evidence="2">
    <location>
        <begin position="102"/>
        <end position="119"/>
    </location>
</feature>
<proteinExistence type="predicted"/>
<keyword evidence="2" id="KW-1133">Transmembrane helix</keyword>
<dbReference type="AlphaFoldDB" id="A0A2S6I453"/>
<comment type="caution">
    <text evidence="3">The sequence shown here is derived from an EMBL/GenBank/DDBJ whole genome shotgun (WGS) entry which is preliminary data.</text>
</comment>
<feature type="transmembrane region" description="Helical" evidence="2">
    <location>
        <begin position="147"/>
        <end position="169"/>
    </location>
</feature>
<accession>A0A2S6I453</accession>
<dbReference type="Proteomes" id="UP000237662">
    <property type="component" value="Unassembled WGS sequence"/>
</dbReference>
<evidence type="ECO:0000313" key="4">
    <source>
        <dbReference type="Proteomes" id="UP000237662"/>
    </source>
</evidence>
<keyword evidence="2" id="KW-0812">Transmembrane</keyword>
<feature type="transmembrane region" description="Helical" evidence="2">
    <location>
        <begin position="44"/>
        <end position="61"/>
    </location>
</feature>
<sequence length="295" mass="33692">MEDGWMTKLRYGIHEFFYTLMTFPRAWRFMVNHRLWVGLRQYGWVARGLVAVGILVGLFMITEVFEWLESHADEPLTAMAIGSDSLIWQWLLEAYNSLSNGVLNWVVLVLLEVVIYHFMRQTLRVILEKDVEEAHTFKPFLNAQIRMLQVSFMAVILQQVLVNIGNAVLPNFVEGLFAIAVQSTILGYAIADNYNEQFELTIQQSLKQLQRNYIGICMGLGLPLFLLLKVPLFGTVLGPLLTSVAAAIVLREKSDLHLVGYQMSEKEKEKADKKRAKAERKAARRKQRGTAKSLS</sequence>
<feature type="transmembrane region" description="Helical" evidence="2">
    <location>
        <begin position="212"/>
        <end position="228"/>
    </location>
</feature>
<dbReference type="EMBL" id="PTJC01000006">
    <property type="protein sequence ID" value="PPK85841.1"/>
    <property type="molecule type" value="Genomic_DNA"/>
</dbReference>
<feature type="transmembrane region" description="Helical" evidence="2">
    <location>
        <begin position="175"/>
        <end position="191"/>
    </location>
</feature>
<evidence type="ECO:0000256" key="1">
    <source>
        <dbReference type="SAM" id="MobiDB-lite"/>
    </source>
</evidence>
<evidence type="ECO:0000256" key="2">
    <source>
        <dbReference type="SAM" id="Phobius"/>
    </source>
</evidence>